<reference evidence="14" key="1">
    <citation type="submission" date="2020-11" db="EMBL/GenBank/DDBJ databases">
        <authorList>
            <person name="Tran Van P."/>
        </authorList>
    </citation>
    <scope>NUCLEOTIDE SEQUENCE</scope>
</reference>
<evidence type="ECO:0000256" key="10">
    <source>
        <dbReference type="ARBA" id="ARBA00023242"/>
    </source>
</evidence>
<proteinExistence type="inferred from homology"/>
<dbReference type="SMART" id="SM00355">
    <property type="entry name" value="ZnF_C2H2"/>
    <property type="match status" value="8"/>
</dbReference>
<dbReference type="Gene3D" id="3.30.160.60">
    <property type="entry name" value="Classic Zinc Finger"/>
    <property type="match status" value="7"/>
</dbReference>
<evidence type="ECO:0000256" key="12">
    <source>
        <dbReference type="SAM" id="MobiDB-lite"/>
    </source>
</evidence>
<evidence type="ECO:0000256" key="4">
    <source>
        <dbReference type="ARBA" id="ARBA00022737"/>
    </source>
</evidence>
<feature type="domain" description="C2H2-type" evidence="13">
    <location>
        <begin position="409"/>
        <end position="436"/>
    </location>
</feature>
<sequence length="697" mass="79114">MATVKMGRVGLTSPTRQHVKTSWDKVKPRDSLPKAVCLDCCTKLDQCSHFHESSLQAQLTLQMIFLPKLDHVVQQHLTSIGKVEDVLQQTTQPVEFNHFDHDTSSMLGEEEPNLDPTPPVYVECVLSDNHSNANSLKDGVGLSSLVAPSKRKCRTPVRCAQDTPDAKKEPADQERVEEGEEEEEEEEEYLEEEEPLSSRKRRDGWDKFPWRCTDCPQVKSPSALTGMKYSHFKVEPKLDGFVDLELPSMQALRSHHQEVHKQTVRFLCIQCKKVYTKYYGFVSHVRRHKNHMKFCCEECGKCFSNKKVLESHRATHSDARPYVCSECGKAFRQQSALYVHNRSHQPDEVKNKYPCDQCDKKFSTKPNLVTHKRIHTGIRNYTCDQCGKSFIQKGNLDAHLLTHSSDKPHSCTICNKGFKTPLQLRKHQTVHTGAKPHQCDVCGRQFRERGTLREHHRIHTGAMPFTCEFCGKAFRFKGILTVSGSYLGLVLSLKLWVVTITYLIITNPLTPNQLARLCSKLVGFGPGQSPVSHTHLTWFPLGFNPTSTGLLRSLGYTTWCCLECQHHFTNWPNYNKHMKRRHGINTSHQPDPNKLALANMANLQQQQQQQQQQQPQQHHHNSVPTTPDHLGPDLSLYEDDRERGPASSTHFYAAAAGLPSVGAYMGAPLNASSMRTKRQAHLALFSGNREVGIDLVH</sequence>
<evidence type="ECO:0000259" key="13">
    <source>
        <dbReference type="PROSITE" id="PS50157"/>
    </source>
</evidence>
<protein>
    <submittedName>
        <fullName evidence="14">(California timema) hypothetical protein</fullName>
    </submittedName>
</protein>
<keyword evidence="5 11" id="KW-0863">Zinc-finger</keyword>
<dbReference type="Pfam" id="PF00096">
    <property type="entry name" value="zf-C2H2"/>
    <property type="match status" value="6"/>
</dbReference>
<evidence type="ECO:0000256" key="9">
    <source>
        <dbReference type="ARBA" id="ARBA00023163"/>
    </source>
</evidence>
<dbReference type="FunFam" id="3.30.160.60:FF:000322">
    <property type="entry name" value="GDNF-inducible zinc finger protein 1"/>
    <property type="match status" value="1"/>
</dbReference>
<feature type="compositionally biased region" description="Acidic residues" evidence="12">
    <location>
        <begin position="177"/>
        <end position="195"/>
    </location>
</feature>
<evidence type="ECO:0000256" key="7">
    <source>
        <dbReference type="ARBA" id="ARBA00023015"/>
    </source>
</evidence>
<dbReference type="GO" id="GO:0005634">
    <property type="term" value="C:nucleus"/>
    <property type="evidence" value="ECO:0007669"/>
    <property type="project" value="UniProtKB-SubCell"/>
</dbReference>
<feature type="region of interest" description="Disordered" evidence="12">
    <location>
        <begin position="153"/>
        <end position="198"/>
    </location>
</feature>
<feature type="domain" description="C2H2-type" evidence="13">
    <location>
        <begin position="353"/>
        <end position="380"/>
    </location>
</feature>
<feature type="compositionally biased region" description="Basic and acidic residues" evidence="12">
    <location>
        <begin position="164"/>
        <end position="176"/>
    </location>
</feature>
<feature type="domain" description="C2H2-type" evidence="13">
    <location>
        <begin position="381"/>
        <end position="408"/>
    </location>
</feature>
<feature type="domain" description="C2H2-type" evidence="13">
    <location>
        <begin position="266"/>
        <end position="293"/>
    </location>
</feature>
<keyword evidence="4" id="KW-0677">Repeat</keyword>
<keyword evidence="9" id="KW-0804">Transcription</keyword>
<evidence type="ECO:0000256" key="5">
    <source>
        <dbReference type="ARBA" id="ARBA00022771"/>
    </source>
</evidence>
<dbReference type="PROSITE" id="PS00028">
    <property type="entry name" value="ZINC_FINGER_C2H2_1"/>
    <property type="match status" value="7"/>
</dbReference>
<evidence type="ECO:0000256" key="2">
    <source>
        <dbReference type="ARBA" id="ARBA00006991"/>
    </source>
</evidence>
<feature type="region of interest" description="Disordered" evidence="12">
    <location>
        <begin position="602"/>
        <end position="645"/>
    </location>
</feature>
<dbReference type="SUPFAM" id="SSF57667">
    <property type="entry name" value="beta-beta-alpha zinc fingers"/>
    <property type="match status" value="4"/>
</dbReference>
<keyword evidence="6" id="KW-0862">Zinc</keyword>
<comment type="similarity">
    <text evidence="2">Belongs to the krueppel C2H2-type zinc-finger protein family.</text>
</comment>
<dbReference type="InterPro" id="IPR036236">
    <property type="entry name" value="Znf_C2H2_sf"/>
</dbReference>
<keyword evidence="3" id="KW-0479">Metal-binding</keyword>
<evidence type="ECO:0000256" key="8">
    <source>
        <dbReference type="ARBA" id="ARBA00023125"/>
    </source>
</evidence>
<dbReference type="PANTHER" id="PTHR16515">
    <property type="entry name" value="PR DOMAIN ZINC FINGER PROTEIN"/>
    <property type="match status" value="1"/>
</dbReference>
<dbReference type="InterPro" id="IPR013087">
    <property type="entry name" value="Znf_C2H2_type"/>
</dbReference>
<evidence type="ECO:0000256" key="11">
    <source>
        <dbReference type="PROSITE-ProRule" id="PRU00042"/>
    </source>
</evidence>
<name>A0A7R9JEV5_TIMCA</name>
<keyword evidence="8" id="KW-0238">DNA-binding</keyword>
<organism evidence="14">
    <name type="scientific">Timema californicum</name>
    <name type="common">California timema</name>
    <name type="synonym">Walking stick</name>
    <dbReference type="NCBI Taxonomy" id="61474"/>
    <lineage>
        <taxon>Eukaryota</taxon>
        <taxon>Metazoa</taxon>
        <taxon>Ecdysozoa</taxon>
        <taxon>Arthropoda</taxon>
        <taxon>Hexapoda</taxon>
        <taxon>Insecta</taxon>
        <taxon>Pterygota</taxon>
        <taxon>Neoptera</taxon>
        <taxon>Polyneoptera</taxon>
        <taxon>Phasmatodea</taxon>
        <taxon>Timematodea</taxon>
        <taxon>Timematoidea</taxon>
        <taxon>Timematidae</taxon>
        <taxon>Timema</taxon>
    </lineage>
</organism>
<keyword evidence="7" id="KW-0805">Transcription regulation</keyword>
<feature type="domain" description="C2H2-type" evidence="13">
    <location>
        <begin position="294"/>
        <end position="321"/>
    </location>
</feature>
<dbReference type="PROSITE" id="PS50157">
    <property type="entry name" value="ZINC_FINGER_C2H2_2"/>
    <property type="match status" value="7"/>
</dbReference>
<dbReference type="FunFam" id="3.30.160.60:FF:000047">
    <property type="entry name" value="zinc finger protein OZF"/>
    <property type="match status" value="1"/>
</dbReference>
<keyword evidence="10" id="KW-0539">Nucleus</keyword>
<dbReference type="FunFam" id="3.30.160.60:FF:001480">
    <property type="entry name" value="Si:cabz01071911.3"/>
    <property type="match status" value="1"/>
</dbReference>
<dbReference type="AlphaFoldDB" id="A0A7R9JEV5"/>
<dbReference type="GO" id="GO:1990837">
    <property type="term" value="F:sequence-specific double-stranded DNA binding"/>
    <property type="evidence" value="ECO:0007669"/>
    <property type="project" value="UniProtKB-ARBA"/>
</dbReference>
<accession>A0A7R9JEV5</accession>
<comment type="subcellular location">
    <subcellularLocation>
        <location evidence="1">Nucleus</location>
    </subcellularLocation>
</comment>
<feature type="compositionally biased region" description="Low complexity" evidence="12">
    <location>
        <begin position="604"/>
        <end position="616"/>
    </location>
</feature>
<dbReference type="EMBL" id="OE186684">
    <property type="protein sequence ID" value="CAD7578032.1"/>
    <property type="molecule type" value="Genomic_DNA"/>
</dbReference>
<feature type="domain" description="C2H2-type" evidence="13">
    <location>
        <begin position="322"/>
        <end position="349"/>
    </location>
</feature>
<gene>
    <name evidence="14" type="ORF">TCMB3V08_LOCUS10573</name>
</gene>
<evidence type="ECO:0000313" key="14">
    <source>
        <dbReference type="EMBL" id="CAD7578032.1"/>
    </source>
</evidence>
<dbReference type="GO" id="GO:0010468">
    <property type="term" value="P:regulation of gene expression"/>
    <property type="evidence" value="ECO:0007669"/>
    <property type="project" value="TreeGrafter"/>
</dbReference>
<dbReference type="PANTHER" id="PTHR16515:SF66">
    <property type="entry name" value="C2H2-TYPE DOMAIN-CONTAINING PROTEIN"/>
    <property type="match status" value="1"/>
</dbReference>
<dbReference type="FunFam" id="3.30.160.60:FF:000624">
    <property type="entry name" value="zinc finger protein 697"/>
    <property type="match status" value="1"/>
</dbReference>
<dbReference type="InterPro" id="IPR050331">
    <property type="entry name" value="Zinc_finger"/>
</dbReference>
<dbReference type="GO" id="GO:0008270">
    <property type="term" value="F:zinc ion binding"/>
    <property type="evidence" value="ECO:0007669"/>
    <property type="project" value="UniProtKB-KW"/>
</dbReference>
<dbReference type="FunFam" id="3.30.160.60:FF:000065">
    <property type="entry name" value="B-cell CLL/lymphoma 6, member B"/>
    <property type="match status" value="1"/>
</dbReference>
<evidence type="ECO:0000256" key="1">
    <source>
        <dbReference type="ARBA" id="ARBA00004123"/>
    </source>
</evidence>
<evidence type="ECO:0000256" key="6">
    <source>
        <dbReference type="ARBA" id="ARBA00022833"/>
    </source>
</evidence>
<evidence type="ECO:0000256" key="3">
    <source>
        <dbReference type="ARBA" id="ARBA00022723"/>
    </source>
</evidence>
<feature type="domain" description="C2H2-type" evidence="13">
    <location>
        <begin position="437"/>
        <end position="464"/>
    </location>
</feature>